<dbReference type="Proteomes" id="UP000233551">
    <property type="component" value="Unassembled WGS sequence"/>
</dbReference>
<protein>
    <submittedName>
        <fullName evidence="2">Uncharacterized protein</fullName>
    </submittedName>
</protein>
<keyword evidence="3" id="KW-1185">Reference proteome</keyword>
<organism evidence="2 3">
    <name type="scientific">Punica granatum</name>
    <name type="common">Pomegranate</name>
    <dbReference type="NCBI Taxonomy" id="22663"/>
    <lineage>
        <taxon>Eukaryota</taxon>
        <taxon>Viridiplantae</taxon>
        <taxon>Streptophyta</taxon>
        <taxon>Embryophyta</taxon>
        <taxon>Tracheophyta</taxon>
        <taxon>Spermatophyta</taxon>
        <taxon>Magnoliopsida</taxon>
        <taxon>eudicotyledons</taxon>
        <taxon>Gunneridae</taxon>
        <taxon>Pentapetalae</taxon>
        <taxon>rosids</taxon>
        <taxon>malvids</taxon>
        <taxon>Myrtales</taxon>
        <taxon>Lythraceae</taxon>
        <taxon>Punica</taxon>
    </lineage>
</organism>
<accession>A0A2I0LDE2</accession>
<sequence>MGRREKGEGESKTRPPLRTWSMLEMSLIERPSWATKKHGRARLDFVSLLLQLRPELSEEDKGIEGSNEEAQRPWVVVEEGVATEEGRRTSGNCNERQGRARDLIRKSLR</sequence>
<evidence type="ECO:0000313" key="3">
    <source>
        <dbReference type="Proteomes" id="UP000233551"/>
    </source>
</evidence>
<feature type="compositionally biased region" description="Basic and acidic residues" evidence="1">
    <location>
        <begin position="96"/>
        <end position="109"/>
    </location>
</feature>
<reference evidence="2 3" key="1">
    <citation type="submission" date="2017-11" db="EMBL/GenBank/DDBJ databases">
        <title>De-novo sequencing of pomegranate (Punica granatum L.) genome.</title>
        <authorList>
            <person name="Akparov Z."/>
            <person name="Amiraslanov A."/>
            <person name="Hajiyeva S."/>
            <person name="Abbasov M."/>
            <person name="Kaur K."/>
            <person name="Hamwieh A."/>
            <person name="Solovyev V."/>
            <person name="Salamov A."/>
            <person name="Braich B."/>
            <person name="Kosarev P."/>
            <person name="Mahmoud A."/>
            <person name="Hajiyev E."/>
            <person name="Babayeva S."/>
            <person name="Izzatullayeva V."/>
            <person name="Mammadov A."/>
            <person name="Mammadov A."/>
            <person name="Sharifova S."/>
            <person name="Ojaghi J."/>
            <person name="Eynullazada K."/>
            <person name="Bayramov B."/>
            <person name="Abdulazimova A."/>
            <person name="Shahmuradov I."/>
        </authorList>
    </citation>
    <scope>NUCLEOTIDE SEQUENCE [LARGE SCALE GENOMIC DNA]</scope>
    <source>
        <strain evidence="3">cv. AG2017</strain>
        <tissue evidence="2">Leaf</tissue>
    </source>
</reference>
<name>A0A2I0LDE2_PUNGR</name>
<proteinExistence type="predicted"/>
<feature type="region of interest" description="Disordered" evidence="1">
    <location>
        <begin position="81"/>
        <end position="109"/>
    </location>
</feature>
<dbReference type="AlphaFoldDB" id="A0A2I0LDE2"/>
<evidence type="ECO:0000313" key="2">
    <source>
        <dbReference type="EMBL" id="PKI78693.1"/>
    </source>
</evidence>
<evidence type="ECO:0000256" key="1">
    <source>
        <dbReference type="SAM" id="MobiDB-lite"/>
    </source>
</evidence>
<gene>
    <name evidence="2" type="ORF">CRG98_000918</name>
</gene>
<comment type="caution">
    <text evidence="2">The sequence shown here is derived from an EMBL/GenBank/DDBJ whole genome shotgun (WGS) entry which is preliminary data.</text>
</comment>
<dbReference type="EMBL" id="PGOL01000037">
    <property type="protein sequence ID" value="PKI78693.1"/>
    <property type="molecule type" value="Genomic_DNA"/>
</dbReference>